<evidence type="ECO:0000256" key="1">
    <source>
        <dbReference type="SAM" id="SignalP"/>
    </source>
</evidence>
<dbReference type="RefSeq" id="WP_345464595.1">
    <property type="nucleotide sequence ID" value="NZ_BAABKG010000008.1"/>
</dbReference>
<dbReference type="PROSITE" id="PS51257">
    <property type="entry name" value="PROKAR_LIPOPROTEIN"/>
    <property type="match status" value="1"/>
</dbReference>
<evidence type="ECO:0008006" key="4">
    <source>
        <dbReference type="Google" id="ProtNLM"/>
    </source>
</evidence>
<keyword evidence="3" id="KW-1185">Reference proteome</keyword>
<dbReference type="SUPFAM" id="SSF54427">
    <property type="entry name" value="NTF2-like"/>
    <property type="match status" value="1"/>
</dbReference>
<gene>
    <name evidence="2" type="ORF">GCM10023340_45510</name>
</gene>
<reference evidence="3" key="1">
    <citation type="journal article" date="2019" name="Int. J. Syst. Evol. Microbiol.">
        <title>The Global Catalogue of Microorganisms (GCM) 10K type strain sequencing project: providing services to taxonomists for standard genome sequencing and annotation.</title>
        <authorList>
            <consortium name="The Broad Institute Genomics Platform"/>
            <consortium name="The Broad Institute Genome Sequencing Center for Infectious Disease"/>
            <person name="Wu L."/>
            <person name="Ma J."/>
        </authorList>
    </citation>
    <scope>NUCLEOTIDE SEQUENCE [LARGE SCALE GENOMIC DNA]</scope>
    <source>
        <strain evidence="3">JCM 18459</strain>
    </source>
</reference>
<dbReference type="InterPro" id="IPR032710">
    <property type="entry name" value="NTF2-like_dom_sf"/>
</dbReference>
<dbReference type="EMBL" id="BAABKG010000008">
    <property type="protein sequence ID" value="GAA5156771.1"/>
    <property type="molecule type" value="Genomic_DNA"/>
</dbReference>
<feature type="chain" id="PRO_5047084684" description="Nuclear transport factor 2 family protein" evidence="1">
    <location>
        <begin position="23"/>
        <end position="150"/>
    </location>
</feature>
<evidence type="ECO:0000313" key="3">
    <source>
        <dbReference type="Proteomes" id="UP001500221"/>
    </source>
</evidence>
<protein>
    <recommendedName>
        <fullName evidence="4">Nuclear transport factor 2 family protein</fullName>
    </recommendedName>
</protein>
<dbReference type="Proteomes" id="UP001500221">
    <property type="component" value="Unassembled WGS sequence"/>
</dbReference>
<keyword evidence="1" id="KW-0732">Signal</keyword>
<comment type="caution">
    <text evidence="2">The sequence shown here is derived from an EMBL/GenBank/DDBJ whole genome shotgun (WGS) entry which is preliminary data.</text>
</comment>
<proteinExistence type="predicted"/>
<accession>A0ABP9Q4I1</accession>
<sequence length="150" mass="15594">MRPPPVVRPVAAVAVVGVLALAAGCGTRPDTPEAAVRAYLAAYNAHDCDALDDLVAPGSGLGGGDGCDAFPHAVDQYMVDTVTVLDADGVQLDRTAEGGSDGDAVTVSLTFDQGRCYLGVVRRDGVWLLETQRCIGTRQSDGEPMTLDFE</sequence>
<name>A0ABP9Q4I1_9ACTN</name>
<feature type="signal peptide" evidence="1">
    <location>
        <begin position="1"/>
        <end position="22"/>
    </location>
</feature>
<evidence type="ECO:0000313" key="2">
    <source>
        <dbReference type="EMBL" id="GAA5156771.1"/>
    </source>
</evidence>
<organism evidence="2 3">
    <name type="scientific">Nocardioides marinquilinus</name>
    <dbReference type="NCBI Taxonomy" id="1210400"/>
    <lineage>
        <taxon>Bacteria</taxon>
        <taxon>Bacillati</taxon>
        <taxon>Actinomycetota</taxon>
        <taxon>Actinomycetes</taxon>
        <taxon>Propionibacteriales</taxon>
        <taxon>Nocardioidaceae</taxon>
        <taxon>Nocardioides</taxon>
    </lineage>
</organism>